<name>A0A0L0NSZ2_CANAR</name>
<proteinExistence type="predicted"/>
<protein>
    <submittedName>
        <fullName evidence="1">Uncharacterized protein</fullName>
    </submittedName>
</protein>
<dbReference type="AlphaFoldDB" id="A0A0L0NSZ2"/>
<reference evidence="2" key="1">
    <citation type="journal article" date="2015" name="BMC Genomics">
        <title>Draft genome of a commonly misdiagnosed multidrug resistant pathogen Candida auris.</title>
        <authorList>
            <person name="Chatterjee S."/>
            <person name="Alampalli S.V."/>
            <person name="Nageshan R.K."/>
            <person name="Chettiar S.T."/>
            <person name="Joshi S."/>
            <person name="Tatu U.S."/>
        </authorList>
    </citation>
    <scope>NUCLEOTIDE SEQUENCE [LARGE SCALE GENOMIC DNA]</scope>
    <source>
        <strain evidence="2">6684</strain>
    </source>
</reference>
<organism evidence="1 2">
    <name type="scientific">Candidozyma auris</name>
    <name type="common">Yeast</name>
    <name type="synonym">Candida auris</name>
    <dbReference type="NCBI Taxonomy" id="498019"/>
    <lineage>
        <taxon>Eukaryota</taxon>
        <taxon>Fungi</taxon>
        <taxon>Dikarya</taxon>
        <taxon>Ascomycota</taxon>
        <taxon>Saccharomycotina</taxon>
        <taxon>Pichiomycetes</taxon>
        <taxon>Metschnikowiaceae</taxon>
        <taxon>Candidozyma</taxon>
    </lineage>
</organism>
<comment type="caution">
    <text evidence="1">The sequence shown here is derived from an EMBL/GenBank/DDBJ whole genome shotgun (WGS) entry which is preliminary data.</text>
</comment>
<dbReference type="Proteomes" id="UP000037122">
    <property type="component" value="Unassembled WGS sequence"/>
</dbReference>
<dbReference type="EMBL" id="LGST01000043">
    <property type="protein sequence ID" value="KND97158.1"/>
    <property type="molecule type" value="Genomic_DNA"/>
</dbReference>
<evidence type="ECO:0000313" key="1">
    <source>
        <dbReference type="EMBL" id="KND97158.1"/>
    </source>
</evidence>
<dbReference type="VEuPathDB" id="FungiDB:QG37_06367"/>
<accession>A0A0L0NSZ2</accession>
<sequence length="62" mass="6864">MDFVFQLECSADSGNCDLTAIQVASIKRLIESLQQVSTEKVRSAISLESNSKLELQLCEELT</sequence>
<gene>
    <name evidence="1" type="ORF">QG37_06367</name>
</gene>
<evidence type="ECO:0000313" key="2">
    <source>
        <dbReference type="Proteomes" id="UP000037122"/>
    </source>
</evidence>